<dbReference type="EMBL" id="CAKMMF010000011">
    <property type="protein sequence ID" value="CAH1205715.1"/>
    <property type="molecule type" value="Genomic_DNA"/>
</dbReference>
<sequence length="120" mass="13948">MNQTIRVNNIPPTLNEVRRMHYQQISKDKKEWERIIGWIVKEQKIAPVTGPVIMTYEFFFRDNKKRDPDGYGFSAKYIQDGLVKAGILQDDSFKHVPELRIKLGGKSSQRHILVHLEAVG</sequence>
<protein>
    <submittedName>
        <fullName evidence="1">Uncharacterized protein</fullName>
    </submittedName>
</protein>
<dbReference type="SUPFAM" id="SSF103084">
    <property type="entry name" value="Holliday junction resolvase RusA"/>
    <property type="match status" value="1"/>
</dbReference>
<dbReference type="RefSeq" id="WP_236342411.1">
    <property type="nucleotide sequence ID" value="NZ_CAKMMF010000011.1"/>
</dbReference>
<dbReference type="InterPro" id="IPR008822">
    <property type="entry name" value="Endonuclease_RusA-like"/>
</dbReference>
<keyword evidence="2" id="KW-1185">Reference proteome</keyword>
<gene>
    <name evidence="1" type="ORF">PAECIP111893_02400</name>
</gene>
<comment type="caution">
    <text evidence="1">The sequence shown here is derived from an EMBL/GenBank/DDBJ whole genome shotgun (WGS) entry which is preliminary data.</text>
</comment>
<dbReference type="Pfam" id="PF05866">
    <property type="entry name" value="RusA"/>
    <property type="match status" value="1"/>
</dbReference>
<dbReference type="Proteomes" id="UP000838686">
    <property type="component" value="Unassembled WGS sequence"/>
</dbReference>
<accession>A0ABN8GHW5</accession>
<proteinExistence type="predicted"/>
<name>A0ABN8GHW5_9BACL</name>
<evidence type="ECO:0000313" key="1">
    <source>
        <dbReference type="EMBL" id="CAH1205715.1"/>
    </source>
</evidence>
<evidence type="ECO:0000313" key="2">
    <source>
        <dbReference type="Proteomes" id="UP000838686"/>
    </source>
</evidence>
<organism evidence="1 2">
    <name type="scientific">Paenibacillus plantiphilus</name>
    <dbReference type="NCBI Taxonomy" id="2905650"/>
    <lineage>
        <taxon>Bacteria</taxon>
        <taxon>Bacillati</taxon>
        <taxon>Bacillota</taxon>
        <taxon>Bacilli</taxon>
        <taxon>Bacillales</taxon>
        <taxon>Paenibacillaceae</taxon>
        <taxon>Paenibacillus</taxon>
    </lineage>
</organism>
<reference evidence="1" key="1">
    <citation type="submission" date="2022-01" db="EMBL/GenBank/DDBJ databases">
        <authorList>
            <person name="Criscuolo A."/>
        </authorList>
    </citation>
    <scope>NUCLEOTIDE SEQUENCE</scope>
    <source>
        <strain evidence="1">CIP111893</strain>
    </source>
</reference>
<dbReference type="Gene3D" id="3.30.1330.70">
    <property type="entry name" value="Holliday junction resolvase RusA"/>
    <property type="match status" value="1"/>
</dbReference>
<dbReference type="InterPro" id="IPR036614">
    <property type="entry name" value="RusA-like_sf"/>
</dbReference>